<comment type="caution">
    <text evidence="8">The sequence shown here is derived from an EMBL/GenBank/DDBJ whole genome shotgun (WGS) entry which is preliminary data.</text>
</comment>
<feature type="transmembrane region" description="Helical" evidence="6">
    <location>
        <begin position="6"/>
        <end position="27"/>
    </location>
</feature>
<dbReference type="RefSeq" id="WP_045827537.1">
    <property type="nucleotide sequence ID" value="NZ_JZRB01000001.1"/>
</dbReference>
<name>A0A0F3L4L2_9GAMM</name>
<dbReference type="GO" id="GO:0005886">
    <property type="term" value="C:plasma membrane"/>
    <property type="evidence" value="ECO:0007669"/>
    <property type="project" value="UniProtKB-SubCell"/>
</dbReference>
<dbReference type="InterPro" id="IPR018076">
    <property type="entry name" value="T2SS_GspF_dom"/>
</dbReference>
<evidence type="ECO:0000256" key="5">
    <source>
        <dbReference type="ARBA" id="ARBA00023136"/>
    </source>
</evidence>
<evidence type="ECO:0000256" key="1">
    <source>
        <dbReference type="ARBA" id="ARBA00004651"/>
    </source>
</evidence>
<evidence type="ECO:0000256" key="3">
    <source>
        <dbReference type="ARBA" id="ARBA00022692"/>
    </source>
</evidence>
<dbReference type="PATRIC" id="fig|345309.4.peg.64"/>
<keyword evidence="2" id="KW-1003">Cell membrane</keyword>
<evidence type="ECO:0000256" key="2">
    <source>
        <dbReference type="ARBA" id="ARBA00022475"/>
    </source>
</evidence>
<reference evidence="8 9" key="1">
    <citation type="submission" date="2015-03" db="EMBL/GenBank/DDBJ databases">
        <title>Draft genome sequence of Luteibacter yeojuensis strain SU11.</title>
        <authorList>
            <person name="Sulaiman J."/>
            <person name="Priya K."/>
            <person name="Chan K.-G."/>
        </authorList>
    </citation>
    <scope>NUCLEOTIDE SEQUENCE [LARGE SCALE GENOMIC DNA]</scope>
    <source>
        <strain evidence="8 9">SU11</strain>
    </source>
</reference>
<keyword evidence="3 6" id="KW-0812">Transmembrane</keyword>
<comment type="subcellular location">
    <subcellularLocation>
        <location evidence="1">Cell membrane</location>
        <topology evidence="1">Multi-pass membrane protein</topology>
    </subcellularLocation>
</comment>
<feature type="transmembrane region" description="Helical" evidence="6">
    <location>
        <begin position="90"/>
        <end position="109"/>
    </location>
</feature>
<dbReference type="PANTHER" id="PTHR35007:SF2">
    <property type="entry name" value="PILUS ASSEMBLE PROTEIN"/>
    <property type="match status" value="1"/>
</dbReference>
<feature type="domain" description="Type II secretion system protein GspF" evidence="7">
    <location>
        <begin position="156"/>
        <end position="282"/>
    </location>
</feature>
<dbReference type="Gene3D" id="1.20.81.30">
    <property type="entry name" value="Type II secretion system (T2SS), domain F"/>
    <property type="match status" value="1"/>
</dbReference>
<keyword evidence="9" id="KW-1185">Reference proteome</keyword>
<protein>
    <submittedName>
        <fullName evidence="8">Type II secretion protein F</fullName>
    </submittedName>
</protein>
<organism evidence="8 9">
    <name type="scientific">Luteibacter yeojuensis</name>
    <dbReference type="NCBI Taxonomy" id="345309"/>
    <lineage>
        <taxon>Bacteria</taxon>
        <taxon>Pseudomonadati</taxon>
        <taxon>Pseudomonadota</taxon>
        <taxon>Gammaproteobacteria</taxon>
        <taxon>Lysobacterales</taxon>
        <taxon>Rhodanobacteraceae</taxon>
        <taxon>Luteibacter</taxon>
    </lineage>
</organism>
<gene>
    <name evidence="8" type="ORF">VI08_00315</name>
</gene>
<dbReference type="EMBL" id="JZRB01000001">
    <property type="protein sequence ID" value="KJV37299.1"/>
    <property type="molecule type" value="Genomic_DNA"/>
</dbReference>
<evidence type="ECO:0000313" key="9">
    <source>
        <dbReference type="Proteomes" id="UP000033651"/>
    </source>
</evidence>
<feature type="transmembrane region" description="Helical" evidence="6">
    <location>
        <begin position="115"/>
        <end position="134"/>
    </location>
</feature>
<dbReference type="Pfam" id="PF00482">
    <property type="entry name" value="T2SSF"/>
    <property type="match status" value="1"/>
</dbReference>
<evidence type="ECO:0000256" key="6">
    <source>
        <dbReference type="SAM" id="Phobius"/>
    </source>
</evidence>
<evidence type="ECO:0000259" key="7">
    <source>
        <dbReference type="Pfam" id="PF00482"/>
    </source>
</evidence>
<sequence>MSVLLVVLIICVGGAAGLAFWGINGFMREVPQQDRHYQDPLPSGLRLIWPLVNLATNLIGPHLTPTQLEPAHKKLQASGQDFVLTPEQLYGLRVAAVFIVAAAGLLVMFMLDKLALMPILLLLVVAFSIGWYYPDLWLSERRKKRQRMVIRDLPTFLDFIIMSVEAGLNITGGIEQATLKGPQGPLNQEFNRLLRDLRSGLPRAEALRRMSDRMDMSQMSSFTGTLIQADRVGASLGVALRAQATQRREERFLRAEKLALEAPVKMMLPLVMFFFPLIFLFLGYFIFLRMKQEGIL</sequence>
<dbReference type="InterPro" id="IPR042094">
    <property type="entry name" value="T2SS_GspF_sf"/>
</dbReference>
<keyword evidence="4 6" id="KW-1133">Transmembrane helix</keyword>
<keyword evidence="5 6" id="KW-0472">Membrane</keyword>
<evidence type="ECO:0000256" key="4">
    <source>
        <dbReference type="ARBA" id="ARBA00022989"/>
    </source>
</evidence>
<dbReference type="OrthoDB" id="9810662at2"/>
<dbReference type="PANTHER" id="PTHR35007">
    <property type="entry name" value="INTEGRAL MEMBRANE PROTEIN-RELATED"/>
    <property type="match status" value="1"/>
</dbReference>
<accession>A0A0F3L4L2</accession>
<dbReference type="Proteomes" id="UP000033651">
    <property type="component" value="Unassembled WGS sequence"/>
</dbReference>
<proteinExistence type="predicted"/>
<dbReference type="AlphaFoldDB" id="A0A0F3L4L2"/>
<feature type="transmembrane region" description="Helical" evidence="6">
    <location>
        <begin position="266"/>
        <end position="287"/>
    </location>
</feature>
<evidence type="ECO:0000313" key="8">
    <source>
        <dbReference type="EMBL" id="KJV37299.1"/>
    </source>
</evidence>